<reference evidence="1" key="1">
    <citation type="submission" date="2024-09" db="EMBL/GenBank/DDBJ databases">
        <title>Black Yeasts Isolated from many extreme environments.</title>
        <authorList>
            <person name="Coleine C."/>
            <person name="Stajich J.E."/>
            <person name="Selbmann L."/>
        </authorList>
    </citation>
    <scope>NUCLEOTIDE SEQUENCE</scope>
    <source>
        <strain evidence="1">CCFEE 5737</strain>
    </source>
</reference>
<comment type="caution">
    <text evidence="1">The sequence shown here is derived from an EMBL/GenBank/DDBJ whole genome shotgun (WGS) entry which is preliminary data.</text>
</comment>
<organism evidence="1 2">
    <name type="scientific">Coniosporium uncinatum</name>
    <dbReference type="NCBI Taxonomy" id="93489"/>
    <lineage>
        <taxon>Eukaryota</taxon>
        <taxon>Fungi</taxon>
        <taxon>Dikarya</taxon>
        <taxon>Ascomycota</taxon>
        <taxon>Pezizomycotina</taxon>
        <taxon>Dothideomycetes</taxon>
        <taxon>Dothideomycetes incertae sedis</taxon>
        <taxon>Coniosporium</taxon>
    </lineage>
</organism>
<evidence type="ECO:0000313" key="2">
    <source>
        <dbReference type="Proteomes" id="UP001186974"/>
    </source>
</evidence>
<feature type="non-terminal residue" evidence="1">
    <location>
        <position position="244"/>
    </location>
</feature>
<sequence length="244" mass="26706">MIVSPSLALLGSWTTSYYSRPGLTTQVINYTVYDNASISHDDGHIFLSPTVLDPVAASTLKVQNAAVIYNVDGSLLYSSYDTLSTPHVANVDVQQYKGKPHLTWFKGNDAIVGNRGNVYGRGFITDQSYQHAGAIRSDRNLIGMDDNVLLLTPHGTAIVSVQQPARHDLRKYGIPGDLGGWVTQTIFQEFNITMKQVLFQWNSLDHVPMNESGVEIGTGDAGNGTTMESSYDYFHGTSVALTRD</sequence>
<dbReference type="EMBL" id="JAWDJW010002020">
    <property type="protein sequence ID" value="KAK3078297.1"/>
    <property type="molecule type" value="Genomic_DNA"/>
</dbReference>
<keyword evidence="2" id="KW-1185">Reference proteome</keyword>
<gene>
    <name evidence="1" type="ORF">LTS18_007941</name>
</gene>
<dbReference type="Proteomes" id="UP001186974">
    <property type="component" value="Unassembled WGS sequence"/>
</dbReference>
<name>A0ACC3DNN1_9PEZI</name>
<accession>A0ACC3DNN1</accession>
<evidence type="ECO:0000313" key="1">
    <source>
        <dbReference type="EMBL" id="KAK3078297.1"/>
    </source>
</evidence>
<proteinExistence type="predicted"/>
<protein>
    <submittedName>
        <fullName evidence="1">Uncharacterized protein</fullName>
    </submittedName>
</protein>